<dbReference type="GO" id="GO:0004648">
    <property type="term" value="F:O-phospho-L-serine:2-oxoglutarate aminotransferase activity"/>
    <property type="evidence" value="ECO:0007669"/>
    <property type="project" value="InterPro"/>
</dbReference>
<comment type="cofactor">
    <cofactor evidence="1">
        <name>pyridoxal 5'-phosphate</name>
        <dbReference type="ChEBI" id="CHEBI:597326"/>
    </cofactor>
</comment>
<evidence type="ECO:0000256" key="1">
    <source>
        <dbReference type="ARBA" id="ARBA00001933"/>
    </source>
</evidence>
<dbReference type="PANTHER" id="PTHR43247:SF1">
    <property type="entry name" value="PHOSPHOSERINE AMINOTRANSFERASE"/>
    <property type="match status" value="1"/>
</dbReference>
<dbReference type="SUPFAM" id="SSF53383">
    <property type="entry name" value="PLP-dependent transferases"/>
    <property type="match status" value="1"/>
</dbReference>
<dbReference type="InterPro" id="IPR015421">
    <property type="entry name" value="PyrdxlP-dep_Trfase_major"/>
</dbReference>
<dbReference type="InterPro" id="IPR015424">
    <property type="entry name" value="PyrdxlP-dep_Trfase"/>
</dbReference>
<evidence type="ECO:0000313" key="6">
    <source>
        <dbReference type="Proteomes" id="UP000050424"/>
    </source>
</evidence>
<keyword evidence="6" id="KW-1185">Reference proteome</keyword>
<dbReference type="OrthoDB" id="1703350at2759"/>
<evidence type="ECO:0000256" key="3">
    <source>
        <dbReference type="ARBA" id="ARBA00022898"/>
    </source>
</evidence>
<dbReference type="STRING" id="78410.A0A0P7BL40"/>
<reference evidence="5 6" key="1">
    <citation type="submission" date="2015-09" db="EMBL/GenBank/DDBJ databases">
        <title>Draft genome of a European isolate of the apple canker pathogen Neonectria ditissima.</title>
        <authorList>
            <person name="Gomez-Cortecero A."/>
            <person name="Harrison R.J."/>
            <person name="Armitage A.D."/>
        </authorList>
    </citation>
    <scope>NUCLEOTIDE SEQUENCE [LARGE SCALE GENOMIC DNA]</scope>
    <source>
        <strain evidence="5 6">R09/05</strain>
    </source>
</reference>
<keyword evidence="2" id="KW-0808">Transferase</keyword>
<dbReference type="AlphaFoldDB" id="A0A0P7BL40"/>
<comment type="pathway">
    <text evidence="4">Amino-acid biosynthesis.</text>
</comment>
<proteinExistence type="predicted"/>
<dbReference type="Gene3D" id="3.40.640.10">
    <property type="entry name" value="Type I PLP-dependent aspartate aminotransferase-like (Major domain)"/>
    <property type="match status" value="1"/>
</dbReference>
<dbReference type="GO" id="GO:0005737">
    <property type="term" value="C:cytoplasm"/>
    <property type="evidence" value="ECO:0007669"/>
    <property type="project" value="TreeGrafter"/>
</dbReference>
<dbReference type="GO" id="GO:0030170">
    <property type="term" value="F:pyridoxal phosphate binding"/>
    <property type="evidence" value="ECO:0007669"/>
    <property type="project" value="TreeGrafter"/>
</dbReference>
<dbReference type="PANTHER" id="PTHR43247">
    <property type="entry name" value="PHOSPHOSERINE AMINOTRANSFERASE"/>
    <property type="match status" value="1"/>
</dbReference>
<comment type="caution">
    <text evidence="5">The sequence shown here is derived from an EMBL/GenBank/DDBJ whole genome shotgun (WGS) entry which is preliminary data.</text>
</comment>
<sequence>MAMEGGDTGGFSATVYNLVGVWVSKKKADARNVTDGKLGTIPDETAWKLSEHAAMVHLFNFDGSGPLVVTDMSSSILSRRIPVKNFSVIFFGTQKDLGTSDITSVNINKSLLAPKPTYLDAGLLQKPNLPIFPTTL</sequence>
<dbReference type="InterPro" id="IPR022278">
    <property type="entry name" value="Pser_aminoTfrase"/>
</dbReference>
<dbReference type="EMBL" id="LKCW01000068">
    <property type="protein sequence ID" value="KPM41229.1"/>
    <property type="molecule type" value="Genomic_DNA"/>
</dbReference>
<protein>
    <submittedName>
        <fullName evidence="5">Uncharacterized protein</fullName>
    </submittedName>
</protein>
<evidence type="ECO:0000313" key="5">
    <source>
        <dbReference type="EMBL" id="KPM41229.1"/>
    </source>
</evidence>
<evidence type="ECO:0000256" key="2">
    <source>
        <dbReference type="ARBA" id="ARBA00022679"/>
    </source>
</evidence>
<keyword evidence="3" id="KW-0663">Pyridoxal phosphate</keyword>
<gene>
    <name evidence="5" type="ORF">AK830_g5285</name>
</gene>
<dbReference type="Proteomes" id="UP000050424">
    <property type="component" value="Unassembled WGS sequence"/>
</dbReference>
<evidence type="ECO:0000256" key="4">
    <source>
        <dbReference type="ARBA" id="ARBA00029440"/>
    </source>
</evidence>
<accession>A0A0P7BL40</accession>
<organism evidence="5 6">
    <name type="scientific">Neonectria ditissima</name>
    <dbReference type="NCBI Taxonomy" id="78410"/>
    <lineage>
        <taxon>Eukaryota</taxon>
        <taxon>Fungi</taxon>
        <taxon>Dikarya</taxon>
        <taxon>Ascomycota</taxon>
        <taxon>Pezizomycotina</taxon>
        <taxon>Sordariomycetes</taxon>
        <taxon>Hypocreomycetidae</taxon>
        <taxon>Hypocreales</taxon>
        <taxon>Nectriaceae</taxon>
        <taxon>Neonectria</taxon>
    </lineage>
</organism>
<name>A0A0P7BL40_9HYPO</name>
<dbReference type="GO" id="GO:0006564">
    <property type="term" value="P:L-serine biosynthetic process"/>
    <property type="evidence" value="ECO:0007669"/>
    <property type="project" value="InterPro"/>
</dbReference>